<reference evidence="10 11" key="1">
    <citation type="journal article" date="2014" name="Genome Biol.">
        <title>Transcriptome and methylome profiling reveals relics of genome dominance in the mesopolyploid Brassica oleracea.</title>
        <authorList>
            <person name="Parkin I.A."/>
            <person name="Koh C."/>
            <person name="Tang H."/>
            <person name="Robinson S.J."/>
            <person name="Kagale S."/>
            <person name="Clarke W.E."/>
            <person name="Town C.D."/>
            <person name="Nixon J."/>
            <person name="Krishnakumar V."/>
            <person name="Bidwell S.L."/>
            <person name="Denoeud F."/>
            <person name="Belcram H."/>
            <person name="Links M.G."/>
            <person name="Just J."/>
            <person name="Clarke C."/>
            <person name="Bender T."/>
            <person name="Huebert T."/>
            <person name="Mason A.S."/>
            <person name="Pires J.C."/>
            <person name="Barker G."/>
            <person name="Moore J."/>
            <person name="Walley P.G."/>
            <person name="Manoli S."/>
            <person name="Batley J."/>
            <person name="Edwards D."/>
            <person name="Nelson M.N."/>
            <person name="Wang X."/>
            <person name="Paterson A.H."/>
            <person name="King G."/>
            <person name="Bancroft I."/>
            <person name="Chalhoub B."/>
            <person name="Sharpe A.G."/>
        </authorList>
    </citation>
    <scope>NUCLEOTIDE SEQUENCE</scope>
    <source>
        <strain evidence="10 11">cv. TO1000</strain>
    </source>
</reference>
<dbReference type="STRING" id="109376.A0A0D3B4S9"/>
<dbReference type="PANTHER" id="PTHR32285">
    <property type="entry name" value="PROTEIN TRICHOME BIREFRINGENCE-LIKE 9-RELATED"/>
    <property type="match status" value="1"/>
</dbReference>
<dbReference type="InterPro" id="IPR026057">
    <property type="entry name" value="TBL_C"/>
</dbReference>
<dbReference type="InterPro" id="IPR025846">
    <property type="entry name" value="TBL_N"/>
</dbReference>
<evidence type="ECO:0000256" key="6">
    <source>
        <dbReference type="ARBA" id="ARBA00023136"/>
    </source>
</evidence>
<evidence type="ECO:0000313" key="11">
    <source>
        <dbReference type="Proteomes" id="UP000032141"/>
    </source>
</evidence>
<reference evidence="10" key="2">
    <citation type="submission" date="2015-03" db="UniProtKB">
        <authorList>
            <consortium name="EnsemblPlants"/>
        </authorList>
    </citation>
    <scope>IDENTIFICATION</scope>
</reference>
<dbReference type="InterPro" id="IPR029962">
    <property type="entry name" value="TBL"/>
</dbReference>
<dbReference type="Proteomes" id="UP000032141">
    <property type="component" value="Chromosome C3"/>
</dbReference>
<name>A0A0D3B4S9_BRAOL</name>
<dbReference type="OrthoDB" id="630188at2759"/>
<organism evidence="10 11">
    <name type="scientific">Brassica oleracea var. oleracea</name>
    <dbReference type="NCBI Taxonomy" id="109376"/>
    <lineage>
        <taxon>Eukaryota</taxon>
        <taxon>Viridiplantae</taxon>
        <taxon>Streptophyta</taxon>
        <taxon>Embryophyta</taxon>
        <taxon>Tracheophyta</taxon>
        <taxon>Spermatophyta</taxon>
        <taxon>Magnoliopsida</taxon>
        <taxon>eudicotyledons</taxon>
        <taxon>Gunneridae</taxon>
        <taxon>Pentapetalae</taxon>
        <taxon>rosids</taxon>
        <taxon>malvids</taxon>
        <taxon>Brassicales</taxon>
        <taxon>Brassicaceae</taxon>
        <taxon>Brassiceae</taxon>
        <taxon>Brassica</taxon>
    </lineage>
</organism>
<dbReference type="Gramene" id="Bo3g027570.1">
    <property type="protein sequence ID" value="Bo3g027570.1"/>
    <property type="gene ID" value="Bo3g027570"/>
</dbReference>
<feature type="signal peptide" evidence="7">
    <location>
        <begin position="1"/>
        <end position="23"/>
    </location>
</feature>
<feature type="chain" id="PRO_5002258188" evidence="7">
    <location>
        <begin position="24"/>
        <end position="381"/>
    </location>
</feature>
<dbReference type="Pfam" id="PF14416">
    <property type="entry name" value="PMR5N"/>
    <property type="match status" value="1"/>
</dbReference>
<dbReference type="GeneID" id="106328487"/>
<evidence type="ECO:0000256" key="2">
    <source>
        <dbReference type="ARBA" id="ARBA00007727"/>
    </source>
</evidence>
<dbReference type="KEGG" id="boe:106328487"/>
<feature type="domain" description="Trichome birefringence-like C-terminal" evidence="8">
    <location>
        <begin position="113"/>
        <end position="377"/>
    </location>
</feature>
<accession>A0A0D3B4S9</accession>
<evidence type="ECO:0000256" key="5">
    <source>
        <dbReference type="ARBA" id="ARBA00022989"/>
    </source>
</evidence>
<protein>
    <submittedName>
        <fullName evidence="10">Uncharacterized protein</fullName>
    </submittedName>
</protein>
<keyword evidence="5" id="KW-1133">Transmembrane helix</keyword>
<sequence length="381" mass="42955">MMGFKPIPLFLLPLLIFTILSRADQALGSDQNRNVSHRNRAALDAAGGVGIVALKGRKQTSGCNLFQGRWIFDASYPFYDSSMCPFIDSEFNCFGRPDKQFLKYSWQPDSCSIPRFDGQAFLNKWRGKRVMFVGDSLSLNMWESLACMIHSSVPDSKTTFIKRTPLSSLTFQEYGVALYLYRTPYLVDISKEDVGRVLNLGTIEGGADVWKDMDILVFNSWHWWLHKGVQSQGWDFIRNGSSLIRDMDRLDAFNKGLTTWAQWVDQNVNISQTRVFFQGISPTHYMGREWNEPRKTCNGQMQPLTGSTYPGGSLPAASIVSRVLSSMKTPVYLLDITTLSQLRKDAHPSTYGGDGGTDCSHWCLPGLPDTWNQLLYAALSM</sequence>
<dbReference type="HOGENOM" id="CLU_020953_3_0_1"/>
<evidence type="ECO:0000256" key="3">
    <source>
        <dbReference type="ARBA" id="ARBA00022692"/>
    </source>
</evidence>
<evidence type="ECO:0000256" key="4">
    <source>
        <dbReference type="ARBA" id="ARBA00022968"/>
    </source>
</evidence>
<dbReference type="GO" id="GO:0016413">
    <property type="term" value="F:O-acetyltransferase activity"/>
    <property type="evidence" value="ECO:0007669"/>
    <property type="project" value="InterPro"/>
</dbReference>
<comment type="similarity">
    <text evidence="2">Belongs to the PC-esterase family. TBL subfamily.</text>
</comment>
<dbReference type="RefSeq" id="XP_013622387.1">
    <property type="nucleotide sequence ID" value="XM_013766933.1"/>
</dbReference>
<dbReference type="OMA" id="PWDYVQY"/>
<dbReference type="GO" id="GO:0005794">
    <property type="term" value="C:Golgi apparatus"/>
    <property type="evidence" value="ECO:0007669"/>
    <property type="project" value="TreeGrafter"/>
</dbReference>
<proteinExistence type="inferred from homology"/>
<dbReference type="Pfam" id="PF13839">
    <property type="entry name" value="PC-Esterase"/>
    <property type="match status" value="1"/>
</dbReference>
<keyword evidence="7" id="KW-0732">Signal</keyword>
<evidence type="ECO:0000259" key="8">
    <source>
        <dbReference type="Pfam" id="PF13839"/>
    </source>
</evidence>
<evidence type="ECO:0000259" key="9">
    <source>
        <dbReference type="Pfam" id="PF14416"/>
    </source>
</evidence>
<dbReference type="eggNOG" id="ENOG502QQWH">
    <property type="taxonomic scope" value="Eukaryota"/>
</dbReference>
<comment type="subcellular location">
    <subcellularLocation>
        <location evidence="1">Membrane</location>
        <topology evidence="1">Single-pass membrane protein</topology>
    </subcellularLocation>
</comment>
<dbReference type="PANTHER" id="PTHR32285:SF42">
    <property type="entry name" value="PROTEIN TRICHOME BIREFRINGENCE-LIKE 37"/>
    <property type="match status" value="1"/>
</dbReference>
<evidence type="ECO:0000313" key="10">
    <source>
        <dbReference type="EnsemblPlants" id="Bo3g027570.1"/>
    </source>
</evidence>
<dbReference type="AlphaFoldDB" id="A0A0D3B4S9"/>
<keyword evidence="3" id="KW-0812">Transmembrane</keyword>
<evidence type="ECO:0000256" key="7">
    <source>
        <dbReference type="SAM" id="SignalP"/>
    </source>
</evidence>
<dbReference type="GO" id="GO:0016020">
    <property type="term" value="C:membrane"/>
    <property type="evidence" value="ECO:0007669"/>
    <property type="project" value="UniProtKB-SubCell"/>
</dbReference>
<keyword evidence="4" id="KW-0735">Signal-anchor</keyword>
<keyword evidence="11" id="KW-1185">Reference proteome</keyword>
<dbReference type="EnsemblPlants" id="Bo3g027570.1">
    <property type="protein sequence ID" value="Bo3g027570.1"/>
    <property type="gene ID" value="Bo3g027570"/>
</dbReference>
<keyword evidence="6" id="KW-0472">Membrane</keyword>
<evidence type="ECO:0000256" key="1">
    <source>
        <dbReference type="ARBA" id="ARBA00004167"/>
    </source>
</evidence>
<feature type="domain" description="Trichome birefringence-like N-terminal" evidence="9">
    <location>
        <begin position="62"/>
        <end position="112"/>
    </location>
</feature>